<dbReference type="PROSITE" id="PS50110">
    <property type="entry name" value="RESPONSE_REGULATORY"/>
    <property type="match status" value="1"/>
</dbReference>
<dbReference type="Pfam" id="PF00072">
    <property type="entry name" value="Response_reg"/>
    <property type="match status" value="1"/>
</dbReference>
<evidence type="ECO:0000256" key="3">
    <source>
        <dbReference type="PROSITE-ProRule" id="PRU00169"/>
    </source>
</evidence>
<keyword evidence="8" id="KW-1185">Reference proteome</keyword>
<dbReference type="eggNOG" id="COG3707">
    <property type="taxonomic scope" value="Bacteria"/>
</dbReference>
<dbReference type="PIRSF" id="PIRSF036382">
    <property type="entry name" value="RR_antiterm"/>
    <property type="match status" value="1"/>
</dbReference>
<dbReference type="AlphaFoldDB" id="E6MIA5"/>
<dbReference type="InterPro" id="IPR005561">
    <property type="entry name" value="ANTAR"/>
</dbReference>
<evidence type="ECO:0000313" key="8">
    <source>
        <dbReference type="Proteomes" id="UP000004754"/>
    </source>
</evidence>
<dbReference type="Gene3D" id="3.40.50.2300">
    <property type="match status" value="1"/>
</dbReference>
<dbReference type="PROSITE" id="PS50921">
    <property type="entry name" value="ANTAR"/>
    <property type="match status" value="1"/>
</dbReference>
<dbReference type="SUPFAM" id="SSF52172">
    <property type="entry name" value="CheY-like"/>
    <property type="match status" value="1"/>
</dbReference>
<evidence type="ECO:0000256" key="4">
    <source>
        <dbReference type="SAM" id="Coils"/>
    </source>
</evidence>
<sequence>MIYSDTAVMQLERAFLLKFKDGFACYKSKNKRGKVMDRLKKASLVIADDEPILRMDLREMLEDQGYEVVGEAPDGFDAIEICRKTHPDLVFLDIKMPIVGGLEAAKVINEGHLADAIIMLTAFTSLNYVEQAKQNGVWGYLVKPISEGDLMPAIEIALRRSQEIKQLNRKIQKVENRLKHRIQIERAKGYLMDKGKCSEDKAYHIIRQLSREKNVPMEQVASVILQRVSI</sequence>
<comment type="caution">
    <text evidence="7">The sequence shown here is derived from an EMBL/GenBank/DDBJ whole genome shotgun (WGS) entry which is preliminary data.</text>
</comment>
<evidence type="ECO:0000259" key="6">
    <source>
        <dbReference type="PROSITE" id="PS50921"/>
    </source>
</evidence>
<comment type="function">
    <text evidence="2">May play the central regulatory role in sporulation. It may be an element of the effector pathway responsible for the activation of sporulation genes in response to nutritional stress. Spo0A may act in concert with spo0H (a sigma factor) to control the expression of some genes that are critical to the sporulation process.</text>
</comment>
<evidence type="ECO:0000259" key="5">
    <source>
        <dbReference type="PROSITE" id="PS50110"/>
    </source>
</evidence>
<name>E6MIA5_9FIRM</name>
<dbReference type="Gene3D" id="1.10.10.10">
    <property type="entry name" value="Winged helix-like DNA-binding domain superfamily/Winged helix DNA-binding domain"/>
    <property type="match status" value="1"/>
</dbReference>
<dbReference type="STRING" id="887929.HMP0721_1638"/>
<dbReference type="HOGENOM" id="CLU_000445_65_0_9"/>
<dbReference type="InterPro" id="IPR052048">
    <property type="entry name" value="ST_Response_Regulator"/>
</dbReference>
<dbReference type="Pfam" id="PF03861">
    <property type="entry name" value="ANTAR"/>
    <property type="match status" value="1"/>
</dbReference>
<dbReference type="PANTHER" id="PTHR43228">
    <property type="entry name" value="TWO-COMPONENT RESPONSE REGULATOR"/>
    <property type="match status" value="1"/>
</dbReference>
<reference evidence="7 8" key="1">
    <citation type="submission" date="2010-12" db="EMBL/GenBank/DDBJ databases">
        <authorList>
            <person name="Muzny D."/>
            <person name="Qin X."/>
            <person name="Deng J."/>
            <person name="Jiang H."/>
            <person name="Liu Y."/>
            <person name="Qu J."/>
            <person name="Song X.-Z."/>
            <person name="Zhang L."/>
            <person name="Thornton R."/>
            <person name="Coyle M."/>
            <person name="Francisco L."/>
            <person name="Jackson L."/>
            <person name="Javaid M."/>
            <person name="Korchina V."/>
            <person name="Kovar C."/>
            <person name="Mata R."/>
            <person name="Mathew T."/>
            <person name="Ngo R."/>
            <person name="Nguyen L."/>
            <person name="Nguyen N."/>
            <person name="Okwuonu G."/>
            <person name="Ongeri F."/>
            <person name="Pham C."/>
            <person name="Simmons D."/>
            <person name="Wilczek-Boney K."/>
            <person name="Hale W."/>
            <person name="Jakkamsetti A."/>
            <person name="Pham P."/>
            <person name="Ruth R."/>
            <person name="San Lucas F."/>
            <person name="Warren J."/>
            <person name="Zhang J."/>
            <person name="Zhao Z."/>
            <person name="Zhou C."/>
            <person name="Zhu D."/>
            <person name="Lee S."/>
            <person name="Bess C."/>
            <person name="Blankenburg K."/>
            <person name="Forbes L."/>
            <person name="Fu Q."/>
            <person name="Gubbala S."/>
            <person name="Hirani K."/>
            <person name="Jayaseelan J.C."/>
            <person name="Lara F."/>
            <person name="Munidasa M."/>
            <person name="Palculict T."/>
            <person name="Patil S."/>
            <person name="Pu L.-L."/>
            <person name="Saada N."/>
            <person name="Tang L."/>
            <person name="Weissenberger G."/>
            <person name="Zhu Y."/>
            <person name="Hemphill L."/>
            <person name="Shang Y."/>
            <person name="Youmans B."/>
            <person name="Ayvaz T."/>
            <person name="Ross M."/>
            <person name="Santibanez J."/>
            <person name="Aqrawi P."/>
            <person name="Gross S."/>
            <person name="Joshi V."/>
            <person name="Fowler G."/>
            <person name="Nazareth L."/>
            <person name="Reid J."/>
            <person name="Worley K."/>
            <person name="Petrosino J."/>
            <person name="Highlander S."/>
            <person name="Gibbs R."/>
        </authorList>
    </citation>
    <scope>NUCLEOTIDE SEQUENCE [LARGE SCALE GENOMIC DNA]</scope>
    <source>
        <strain evidence="7 8">ATCC 23263</strain>
    </source>
</reference>
<dbReference type="PANTHER" id="PTHR43228:SF6">
    <property type="entry name" value="RESPONSE REGULATOR RECEIVER"/>
    <property type="match status" value="1"/>
</dbReference>
<feature type="coiled-coil region" evidence="4">
    <location>
        <begin position="157"/>
        <end position="184"/>
    </location>
</feature>
<feature type="modified residue" description="4-aspartylphosphate" evidence="3">
    <location>
        <position position="93"/>
    </location>
</feature>
<feature type="domain" description="ANTAR" evidence="6">
    <location>
        <begin position="164"/>
        <end position="225"/>
    </location>
</feature>
<evidence type="ECO:0000313" key="7">
    <source>
        <dbReference type="EMBL" id="EFV01257.1"/>
    </source>
</evidence>
<dbReference type="InterPro" id="IPR001789">
    <property type="entry name" value="Sig_transdc_resp-reg_receiver"/>
</dbReference>
<dbReference type="InterPro" id="IPR036388">
    <property type="entry name" value="WH-like_DNA-bd_sf"/>
</dbReference>
<accession>E6MIA5</accession>
<protein>
    <recommendedName>
        <fullName evidence="1">Stage 0 sporulation protein A homolog</fullName>
    </recommendedName>
</protein>
<keyword evidence="3" id="KW-0597">Phosphoprotein</keyword>
<dbReference type="Proteomes" id="UP000004754">
    <property type="component" value="Unassembled WGS sequence"/>
</dbReference>
<evidence type="ECO:0000256" key="2">
    <source>
        <dbReference type="ARBA" id="ARBA00024867"/>
    </source>
</evidence>
<dbReference type="GO" id="GO:0003723">
    <property type="term" value="F:RNA binding"/>
    <property type="evidence" value="ECO:0007669"/>
    <property type="project" value="InterPro"/>
</dbReference>
<keyword evidence="4" id="KW-0175">Coiled coil</keyword>
<gene>
    <name evidence="7" type="ORF">HMP0721_1638</name>
</gene>
<dbReference type="EMBL" id="AEQN01000022">
    <property type="protein sequence ID" value="EFV01257.1"/>
    <property type="molecule type" value="Genomic_DNA"/>
</dbReference>
<dbReference type="InterPro" id="IPR011006">
    <property type="entry name" value="CheY-like_superfamily"/>
</dbReference>
<dbReference type="GO" id="GO:0000160">
    <property type="term" value="P:phosphorelay signal transduction system"/>
    <property type="evidence" value="ECO:0007669"/>
    <property type="project" value="InterPro"/>
</dbReference>
<proteinExistence type="predicted"/>
<dbReference type="InterPro" id="IPR008327">
    <property type="entry name" value="Sig_transdc_resp-reg_antiterm"/>
</dbReference>
<organism evidence="7 8">
    <name type="scientific">Pseudoramibacter alactolyticus ATCC 23263</name>
    <dbReference type="NCBI Taxonomy" id="887929"/>
    <lineage>
        <taxon>Bacteria</taxon>
        <taxon>Bacillati</taxon>
        <taxon>Bacillota</taxon>
        <taxon>Clostridia</taxon>
        <taxon>Eubacteriales</taxon>
        <taxon>Eubacteriaceae</taxon>
        <taxon>Pseudoramibacter</taxon>
    </lineage>
</organism>
<evidence type="ECO:0000256" key="1">
    <source>
        <dbReference type="ARBA" id="ARBA00018672"/>
    </source>
</evidence>
<dbReference type="SMART" id="SM00448">
    <property type="entry name" value="REC"/>
    <property type="match status" value="1"/>
</dbReference>
<dbReference type="SMART" id="SM01012">
    <property type="entry name" value="ANTAR"/>
    <property type="match status" value="1"/>
</dbReference>
<feature type="domain" description="Response regulatory" evidence="5">
    <location>
        <begin position="43"/>
        <end position="158"/>
    </location>
</feature>